<comment type="subcellular location">
    <subcellularLocation>
        <location evidence="1 11">Nucleus</location>
    </subcellularLocation>
</comment>
<dbReference type="GO" id="GO:0005524">
    <property type="term" value="F:ATP binding"/>
    <property type="evidence" value="ECO:0007669"/>
    <property type="project" value="UniProtKB-KW"/>
</dbReference>
<keyword evidence="16" id="KW-1185">Reference proteome</keyword>
<feature type="region of interest" description="Disordered" evidence="12">
    <location>
        <begin position="874"/>
        <end position="943"/>
    </location>
</feature>
<comment type="catalytic activity">
    <reaction evidence="11">
        <text>ATP + H2O = ADP + phosphate + H(+)</text>
        <dbReference type="Rhea" id="RHEA:13065"/>
        <dbReference type="ChEBI" id="CHEBI:15377"/>
        <dbReference type="ChEBI" id="CHEBI:15378"/>
        <dbReference type="ChEBI" id="CHEBI:30616"/>
        <dbReference type="ChEBI" id="CHEBI:43474"/>
        <dbReference type="ChEBI" id="CHEBI:456216"/>
    </reaction>
</comment>
<reference evidence="15 16" key="1">
    <citation type="submission" date="2019-02" db="EMBL/GenBank/DDBJ databases">
        <title>Genome sequencing of the rare red list fungi Antrodiella citrinella (Flaviporus citrinellus).</title>
        <authorList>
            <person name="Buettner E."/>
            <person name="Kellner H."/>
        </authorList>
    </citation>
    <scope>NUCLEOTIDE SEQUENCE [LARGE SCALE GENOMIC DNA]</scope>
    <source>
        <strain evidence="15 16">DSM 108506</strain>
    </source>
</reference>
<evidence type="ECO:0000256" key="3">
    <source>
        <dbReference type="ARBA" id="ARBA00022741"/>
    </source>
</evidence>
<dbReference type="Pfam" id="PF00271">
    <property type="entry name" value="Helicase_C"/>
    <property type="match status" value="1"/>
</dbReference>
<evidence type="ECO:0000256" key="6">
    <source>
        <dbReference type="ARBA" id="ARBA00022840"/>
    </source>
</evidence>
<dbReference type="GO" id="GO:0003677">
    <property type="term" value="F:DNA binding"/>
    <property type="evidence" value="ECO:0007669"/>
    <property type="project" value="UniProtKB-KW"/>
</dbReference>
<feature type="region of interest" description="Disordered" evidence="12">
    <location>
        <begin position="706"/>
        <end position="725"/>
    </location>
</feature>
<sequence>MLTKSVEDLLIDQSDLVNLQLDLVNRIDSATGDLKNVLRIFTEILKDRTECTKTVLAARKSKQTPILPAPSWQRSQQIPPMPISSQQPQEPPRPRLYVPDPEPYFPDFDPDDEVMGVSAPQLAMQASARAHPANYDSDEDLWDATGGVEENMHFEEDIPPPLPLPHLPVTYVNRDDEATKTPFYSEVQRTLKDVFGLQQFRPFQLEAINATLTGRDAFILFPTGGGKSLCFQLPAVCKWGKKGLTVVVSPLLSLIENQTNALLSKGVDVVTLGSSITQVREIAQRLKPGPSLPSLLYCTPEKLEHSGMLQSILATLDRAGQLLRFVIDEAHCISLWGMDFRSSYKNLVQLRERYPKVPIMALTATANPQTQDDVIKTLRISNCVRLTQPFNRPNLWYEVRKKNTNTVQQIAEFIRSKHSGHTGVIYCSSRDKCEIVAKQLRQAGLSAKHYHAEIPPEDKKQVQEEWQNDKCKIIVATIAFGMGIDKPDVRFVIHHGMPTSLDGYYQESGRAGRDGLPADCILFYAFRETTFLFKRIRENETATRDVKAHQEDGLRHMIAYCENDVDCRRVQVLNYFGQPITREECNAHCDNCADGVETHEQDVSGPAQSAVKLAIKLTVGISKPVSKTELVSKLYAQHKDSAGSGKTTPKAKLERLVNRLFAEGLLDTIAYQTGQNIHSKVQVGHRGIAFAKNGGELTMTFKKGAKKSAPSMGAPAGSVSNAPKRTATSAPVKIAKATYQLDDDAIEVSDEEEEWETKVAESDIGGDSDVEILDNLDLPTSTATTRTLEEENYESCFKELREIRRKHPQFAEFFQDDILQELSLMLPSDMCQFKDILKSADVKLQESDFKLESARVYVDCCIRYSVRHKKLLSPVEPESKAAPPAGSSSSKLISRVVPPVSNNASGSKPVSKAAPPVSVGDLHSRYSHQSKPSSSSGFKPARR</sequence>
<dbReference type="InterPro" id="IPR027417">
    <property type="entry name" value="P-loop_NTPase"/>
</dbReference>
<dbReference type="PROSITE" id="PS51192">
    <property type="entry name" value="HELICASE_ATP_BIND_1"/>
    <property type="match status" value="1"/>
</dbReference>
<organism evidence="15 16">
    <name type="scientific">Antrodiella citrinella</name>
    <dbReference type="NCBI Taxonomy" id="2447956"/>
    <lineage>
        <taxon>Eukaryota</taxon>
        <taxon>Fungi</taxon>
        <taxon>Dikarya</taxon>
        <taxon>Basidiomycota</taxon>
        <taxon>Agaricomycotina</taxon>
        <taxon>Agaricomycetes</taxon>
        <taxon>Polyporales</taxon>
        <taxon>Steccherinaceae</taxon>
        <taxon>Antrodiella</taxon>
    </lineage>
</organism>
<dbReference type="Gene3D" id="1.10.10.10">
    <property type="entry name" value="Winged helix-like DNA-binding domain superfamily/Winged helix DNA-binding domain"/>
    <property type="match status" value="1"/>
</dbReference>
<dbReference type="InterPro" id="IPR011545">
    <property type="entry name" value="DEAD/DEAH_box_helicase_dom"/>
</dbReference>
<dbReference type="CDD" id="cd18794">
    <property type="entry name" value="SF2_C_RecQ"/>
    <property type="match status" value="1"/>
</dbReference>
<keyword evidence="9 11" id="KW-0539">Nucleus</keyword>
<evidence type="ECO:0000256" key="1">
    <source>
        <dbReference type="ARBA" id="ARBA00004123"/>
    </source>
</evidence>
<evidence type="ECO:0000256" key="7">
    <source>
        <dbReference type="ARBA" id="ARBA00023125"/>
    </source>
</evidence>
<evidence type="ECO:0000256" key="9">
    <source>
        <dbReference type="ARBA" id="ARBA00023242"/>
    </source>
</evidence>
<keyword evidence="4 11" id="KW-0378">Hydrolase</keyword>
<dbReference type="Gene3D" id="3.40.50.300">
    <property type="entry name" value="P-loop containing nucleotide triphosphate hydrolases"/>
    <property type="match status" value="2"/>
</dbReference>
<dbReference type="SMART" id="SM00490">
    <property type="entry name" value="HELICc"/>
    <property type="match status" value="1"/>
</dbReference>
<dbReference type="PROSITE" id="PS51194">
    <property type="entry name" value="HELICASE_CTER"/>
    <property type="match status" value="1"/>
</dbReference>
<dbReference type="NCBIfam" id="TIGR00614">
    <property type="entry name" value="recQ_fam"/>
    <property type="match status" value="1"/>
</dbReference>
<accession>A0A4V3XHR9</accession>
<evidence type="ECO:0000256" key="11">
    <source>
        <dbReference type="RuleBase" id="RU364117"/>
    </source>
</evidence>
<proteinExistence type="inferred from homology"/>
<feature type="compositionally biased region" description="Polar residues" evidence="12">
    <location>
        <begin position="927"/>
        <end position="937"/>
    </location>
</feature>
<evidence type="ECO:0000256" key="10">
    <source>
        <dbReference type="ARBA" id="ARBA00034617"/>
    </source>
</evidence>
<comment type="similarity">
    <text evidence="2 11">Belongs to the helicase family. RecQ subfamily.</text>
</comment>
<keyword evidence="7" id="KW-0238">DNA-binding</keyword>
<dbReference type="FunFam" id="3.40.50.300:FF:001975">
    <property type="entry name" value="ATP-dependent DNA helicase"/>
    <property type="match status" value="1"/>
</dbReference>
<comment type="caution">
    <text evidence="15">The sequence shown here is derived from an EMBL/GenBank/DDBJ whole genome shotgun (WGS) entry which is preliminary data.</text>
</comment>
<evidence type="ECO:0000259" key="13">
    <source>
        <dbReference type="PROSITE" id="PS51192"/>
    </source>
</evidence>
<dbReference type="SMART" id="SM00487">
    <property type="entry name" value="DEXDc"/>
    <property type="match status" value="1"/>
</dbReference>
<dbReference type="EMBL" id="SGPM01000359">
    <property type="protein sequence ID" value="THH26363.1"/>
    <property type="molecule type" value="Genomic_DNA"/>
</dbReference>
<dbReference type="Proteomes" id="UP000308730">
    <property type="component" value="Unassembled WGS sequence"/>
</dbReference>
<dbReference type="CDD" id="cd17920">
    <property type="entry name" value="DEXHc_RecQ"/>
    <property type="match status" value="1"/>
</dbReference>
<evidence type="ECO:0000256" key="4">
    <source>
        <dbReference type="ARBA" id="ARBA00022801"/>
    </source>
</evidence>
<feature type="compositionally biased region" description="Low complexity" evidence="12">
    <location>
        <begin position="73"/>
        <end position="88"/>
    </location>
</feature>
<evidence type="ECO:0000313" key="15">
    <source>
        <dbReference type="EMBL" id="THH26363.1"/>
    </source>
</evidence>
<comment type="catalytic activity">
    <reaction evidence="10 11">
        <text>Couples ATP hydrolysis with the unwinding of duplex DNA by translocating in the 3'-5' direction.</text>
        <dbReference type="EC" id="5.6.2.4"/>
    </reaction>
</comment>
<protein>
    <recommendedName>
        <fullName evidence="11">ATP-dependent DNA helicase</fullName>
        <ecNumber evidence="11">5.6.2.4</ecNumber>
    </recommendedName>
</protein>
<dbReference type="GO" id="GO:0043138">
    <property type="term" value="F:3'-5' DNA helicase activity"/>
    <property type="evidence" value="ECO:0007669"/>
    <property type="project" value="UniProtKB-EC"/>
</dbReference>
<feature type="compositionally biased region" description="Low complexity" evidence="12">
    <location>
        <begin position="880"/>
        <end position="891"/>
    </location>
</feature>
<dbReference type="SUPFAM" id="SSF52540">
    <property type="entry name" value="P-loop containing nucleoside triphosphate hydrolases"/>
    <property type="match status" value="1"/>
</dbReference>
<dbReference type="GO" id="GO:0005634">
    <property type="term" value="C:nucleus"/>
    <property type="evidence" value="ECO:0007669"/>
    <property type="project" value="UniProtKB-SubCell"/>
</dbReference>
<evidence type="ECO:0000256" key="5">
    <source>
        <dbReference type="ARBA" id="ARBA00022806"/>
    </source>
</evidence>
<dbReference type="OrthoDB" id="10261556at2759"/>
<dbReference type="GO" id="GO:0000724">
    <property type="term" value="P:double-strand break repair via homologous recombination"/>
    <property type="evidence" value="ECO:0007669"/>
    <property type="project" value="TreeGrafter"/>
</dbReference>
<dbReference type="InterPro" id="IPR032284">
    <property type="entry name" value="RecQ_Zn-bd"/>
</dbReference>
<dbReference type="AlphaFoldDB" id="A0A4V3XHR9"/>
<name>A0A4V3XHR9_9APHY</name>
<feature type="region of interest" description="Disordered" evidence="12">
    <location>
        <begin position="66"/>
        <end position="93"/>
    </location>
</feature>
<feature type="domain" description="Helicase ATP-binding" evidence="13">
    <location>
        <begin position="208"/>
        <end position="384"/>
    </location>
</feature>
<gene>
    <name evidence="15" type="ORF">EUX98_g7827</name>
</gene>
<dbReference type="GO" id="GO:0016887">
    <property type="term" value="F:ATP hydrolysis activity"/>
    <property type="evidence" value="ECO:0007669"/>
    <property type="project" value="RHEA"/>
</dbReference>
<dbReference type="InterPro" id="IPR036388">
    <property type="entry name" value="WH-like_DNA-bd_sf"/>
</dbReference>
<dbReference type="FunFam" id="3.40.50.300:FF:001389">
    <property type="entry name" value="ATP-dependent DNA helicase RecQ"/>
    <property type="match status" value="1"/>
</dbReference>
<keyword evidence="8" id="KW-0413">Isomerase</keyword>
<evidence type="ECO:0000256" key="12">
    <source>
        <dbReference type="SAM" id="MobiDB-lite"/>
    </source>
</evidence>
<dbReference type="GO" id="GO:0009378">
    <property type="term" value="F:four-way junction helicase activity"/>
    <property type="evidence" value="ECO:0007669"/>
    <property type="project" value="TreeGrafter"/>
</dbReference>
<keyword evidence="3 11" id="KW-0547">Nucleotide-binding</keyword>
<dbReference type="InterPro" id="IPR014001">
    <property type="entry name" value="Helicase_ATP-bd"/>
</dbReference>
<dbReference type="PANTHER" id="PTHR13710:SF153">
    <property type="entry name" value="RECQ-LIKE DNA HELICASE BLM"/>
    <property type="match status" value="1"/>
</dbReference>
<dbReference type="InterPro" id="IPR001650">
    <property type="entry name" value="Helicase_C-like"/>
</dbReference>
<dbReference type="Pfam" id="PF00270">
    <property type="entry name" value="DEAD"/>
    <property type="match status" value="1"/>
</dbReference>
<dbReference type="GO" id="GO:0005737">
    <property type="term" value="C:cytoplasm"/>
    <property type="evidence" value="ECO:0007669"/>
    <property type="project" value="TreeGrafter"/>
</dbReference>
<dbReference type="InterPro" id="IPR004589">
    <property type="entry name" value="DNA_helicase_ATP-dep_RecQ"/>
</dbReference>
<keyword evidence="6 11" id="KW-0067">ATP-binding</keyword>
<evidence type="ECO:0000256" key="2">
    <source>
        <dbReference type="ARBA" id="ARBA00005446"/>
    </source>
</evidence>
<evidence type="ECO:0000256" key="8">
    <source>
        <dbReference type="ARBA" id="ARBA00023235"/>
    </source>
</evidence>
<dbReference type="Pfam" id="PF16124">
    <property type="entry name" value="RecQ_Zn_bind"/>
    <property type="match status" value="1"/>
</dbReference>
<feature type="domain" description="Helicase C-terminal" evidence="14">
    <location>
        <begin position="406"/>
        <end position="555"/>
    </location>
</feature>
<dbReference type="EC" id="5.6.2.4" evidence="11"/>
<evidence type="ECO:0000313" key="16">
    <source>
        <dbReference type="Proteomes" id="UP000308730"/>
    </source>
</evidence>
<dbReference type="PANTHER" id="PTHR13710">
    <property type="entry name" value="DNA HELICASE RECQ FAMILY MEMBER"/>
    <property type="match status" value="1"/>
</dbReference>
<dbReference type="GO" id="GO:0005694">
    <property type="term" value="C:chromosome"/>
    <property type="evidence" value="ECO:0007669"/>
    <property type="project" value="TreeGrafter"/>
</dbReference>
<evidence type="ECO:0000259" key="14">
    <source>
        <dbReference type="PROSITE" id="PS51194"/>
    </source>
</evidence>
<keyword evidence="5 11" id="KW-0347">Helicase</keyword>